<evidence type="ECO:0000256" key="1">
    <source>
        <dbReference type="SAM" id="SignalP"/>
    </source>
</evidence>
<dbReference type="PROSITE" id="PS51257">
    <property type="entry name" value="PROKAR_LIPOPROTEIN"/>
    <property type="match status" value="1"/>
</dbReference>
<keyword evidence="2" id="KW-0614">Plasmid</keyword>
<reference evidence="3" key="1">
    <citation type="journal article" date="2011" name="J. Bacteriol.">
        <title>Complete genome of the cellulolytic ruminal bacterium Ruminococcus albus 7.</title>
        <authorList>
            <person name="Suen G."/>
            <person name="Stevenson D.M."/>
            <person name="Bruce D.C."/>
            <person name="Chertkov O."/>
            <person name="Copeland A."/>
            <person name="Cheng J.F."/>
            <person name="Detter C."/>
            <person name="Detter J.C."/>
            <person name="Goodwin L.A."/>
            <person name="Han C.S."/>
            <person name="Hauser L.J."/>
            <person name="Ivanova N.N."/>
            <person name="Kyrpides N.C."/>
            <person name="Land M.L."/>
            <person name="Lapidus A."/>
            <person name="Lucas S."/>
            <person name="Ovchinnikova G."/>
            <person name="Pitluck S."/>
            <person name="Tapia R."/>
            <person name="Woyke T."/>
            <person name="Boyum J."/>
            <person name="Mead D."/>
            <person name="Weimer P.J."/>
        </authorList>
    </citation>
    <scope>NUCLEOTIDE SEQUENCE [LARGE SCALE GENOMIC DNA]</scope>
    <source>
        <strain evidence="3">ATCC 27210 / DSM 20455 / JCM 14654 / NCDO 2250 / 7</strain>
        <plasmid evidence="3">pRUMAL01</plasmid>
    </source>
</reference>
<protein>
    <recommendedName>
        <fullName evidence="4">Lipoprotein</fullName>
    </recommendedName>
</protein>
<gene>
    <name evidence="2" type="ordered locus">Rumal_3348</name>
</gene>
<evidence type="ECO:0008006" key="4">
    <source>
        <dbReference type="Google" id="ProtNLM"/>
    </source>
</evidence>
<feature type="chain" id="PRO_5038914340" description="Lipoprotein" evidence="1">
    <location>
        <begin position="22"/>
        <end position="183"/>
    </location>
</feature>
<proteinExistence type="predicted"/>
<keyword evidence="1" id="KW-0732">Signal</keyword>
<dbReference type="KEGG" id="ral:Rumal_3348"/>
<evidence type="ECO:0000313" key="3">
    <source>
        <dbReference type="Proteomes" id="UP000006919"/>
    </source>
</evidence>
<dbReference type="Proteomes" id="UP000006919">
    <property type="component" value="Plasmid pRUMAL01"/>
</dbReference>
<dbReference type="EMBL" id="CP002404">
    <property type="protein sequence ID" value="ADU23810.1"/>
    <property type="molecule type" value="Genomic_DNA"/>
</dbReference>
<evidence type="ECO:0000313" key="2">
    <source>
        <dbReference type="EMBL" id="ADU23810.1"/>
    </source>
</evidence>
<sequence precursor="true">MRLSKKIAPVLFSLSLFFLSACEKETIETKKEIKAEEWIMSVDETEDKLNELIKSTQDVYTLYVIGKMSPEDFLVELEVQQNMLFSIQQNYTDKKSDLVIEPESSEDAKKGIASFEDLFEDINGLYVASVNQIGTPYSAAEVSFIYLNYKDKIIDDYAVYSAAVILSKNSDSGEVTADNSAEK</sequence>
<dbReference type="RefSeq" id="WP_013483360.1">
    <property type="nucleotide sequence ID" value="NC_014824.1"/>
</dbReference>
<name>E6UJG4_RUMA7</name>
<organism evidence="2 3">
    <name type="scientific">Ruminococcus albus (strain ATCC 27210 / DSM 20455 / JCM 14654 / NCDO 2250 / 7)</name>
    <dbReference type="NCBI Taxonomy" id="697329"/>
    <lineage>
        <taxon>Bacteria</taxon>
        <taxon>Bacillati</taxon>
        <taxon>Bacillota</taxon>
        <taxon>Clostridia</taxon>
        <taxon>Eubacteriales</taxon>
        <taxon>Oscillospiraceae</taxon>
        <taxon>Ruminococcus</taxon>
    </lineage>
</organism>
<dbReference type="AlphaFoldDB" id="E6UJG4"/>
<feature type="signal peptide" evidence="1">
    <location>
        <begin position="1"/>
        <end position="21"/>
    </location>
</feature>
<dbReference type="HOGENOM" id="CLU_1474157_0_0_9"/>
<accession>E6UJG4</accession>
<geneLocation type="plasmid" evidence="2 3">
    <name>pRUMAL01</name>
</geneLocation>